<dbReference type="Proteomes" id="UP001345013">
    <property type="component" value="Unassembled WGS sequence"/>
</dbReference>
<organism evidence="2 3">
    <name type="scientific">Lithohypha guttulata</name>
    <dbReference type="NCBI Taxonomy" id="1690604"/>
    <lineage>
        <taxon>Eukaryota</taxon>
        <taxon>Fungi</taxon>
        <taxon>Dikarya</taxon>
        <taxon>Ascomycota</taxon>
        <taxon>Pezizomycotina</taxon>
        <taxon>Eurotiomycetes</taxon>
        <taxon>Chaetothyriomycetidae</taxon>
        <taxon>Chaetothyriales</taxon>
        <taxon>Trichomeriaceae</taxon>
        <taxon>Lithohypha</taxon>
    </lineage>
</organism>
<evidence type="ECO:0000313" key="2">
    <source>
        <dbReference type="EMBL" id="KAK5087632.1"/>
    </source>
</evidence>
<feature type="region of interest" description="Disordered" evidence="1">
    <location>
        <begin position="71"/>
        <end position="94"/>
    </location>
</feature>
<feature type="region of interest" description="Disordered" evidence="1">
    <location>
        <begin position="118"/>
        <end position="171"/>
    </location>
</feature>
<feature type="region of interest" description="Disordered" evidence="1">
    <location>
        <begin position="201"/>
        <end position="229"/>
    </location>
</feature>
<feature type="compositionally biased region" description="Basic and acidic residues" evidence="1">
    <location>
        <begin position="71"/>
        <end position="87"/>
    </location>
</feature>
<evidence type="ECO:0000256" key="1">
    <source>
        <dbReference type="SAM" id="MobiDB-lite"/>
    </source>
</evidence>
<name>A0ABR0K7K2_9EURO</name>
<comment type="caution">
    <text evidence="2">The sequence shown here is derived from an EMBL/GenBank/DDBJ whole genome shotgun (WGS) entry which is preliminary data.</text>
</comment>
<sequence length="406" mass="44084">MTSIAVYECMEHTDAGNTTAYPLSPCQPPLFRSPTPSGLPEFGSREAQELRLLPPSGLQRLTEALQRRVRQLEHNSESNTEDERDRATSSQHNVAVHRAQTNFETPASILRRMMGTISPVSVPRPPHRPRRAGLPKGVIRASQPGPLTRADDGSQVRGRFGNRASGHGVGQRTISIHPLARLRNSSGLQDAIEEIEKACAREDERQQRSEHEARQGQRRRGSAAESQDHAVHAMGGLAVSHAPEDERRAVQGLGQQGQENTRLQAQLKVIQAPRSSLNAAVSGHHVASSNSTEQRTARIRQLGIEDAIASGHLQVTSDQTVTSLSPDATIGTASPLNMVEPGLYSSYSSYSYSSTRVSSPRTAHVQDDAPTTNSSLEQQRPGDAASTDPGPQQQLSEPRESPFNIC</sequence>
<accession>A0ABR0K7K2</accession>
<proteinExistence type="predicted"/>
<feature type="compositionally biased region" description="Basic and acidic residues" evidence="1">
    <location>
        <begin position="201"/>
        <end position="215"/>
    </location>
</feature>
<feature type="compositionally biased region" description="Polar residues" evidence="1">
    <location>
        <begin position="369"/>
        <end position="378"/>
    </location>
</feature>
<gene>
    <name evidence="2" type="ORF">LTR24_006502</name>
</gene>
<reference evidence="2 3" key="1">
    <citation type="submission" date="2023-08" db="EMBL/GenBank/DDBJ databases">
        <title>Black Yeasts Isolated from many extreme environments.</title>
        <authorList>
            <person name="Coleine C."/>
            <person name="Stajich J.E."/>
            <person name="Selbmann L."/>
        </authorList>
    </citation>
    <scope>NUCLEOTIDE SEQUENCE [LARGE SCALE GENOMIC DNA]</scope>
    <source>
        <strain evidence="2 3">CCFEE 5885</strain>
    </source>
</reference>
<keyword evidence="3" id="KW-1185">Reference proteome</keyword>
<evidence type="ECO:0000313" key="3">
    <source>
        <dbReference type="Proteomes" id="UP001345013"/>
    </source>
</evidence>
<dbReference type="EMBL" id="JAVRRG010000085">
    <property type="protein sequence ID" value="KAK5087632.1"/>
    <property type="molecule type" value="Genomic_DNA"/>
</dbReference>
<feature type="region of interest" description="Disordered" evidence="1">
    <location>
        <begin position="349"/>
        <end position="406"/>
    </location>
</feature>
<protein>
    <submittedName>
        <fullName evidence="2">Uncharacterized protein</fullName>
    </submittedName>
</protein>